<evidence type="ECO:0000313" key="2">
    <source>
        <dbReference type="EMBL" id="MPN09653.1"/>
    </source>
</evidence>
<reference evidence="2" key="1">
    <citation type="submission" date="2019-08" db="EMBL/GenBank/DDBJ databases">
        <authorList>
            <person name="Kucharzyk K."/>
            <person name="Murdoch R.W."/>
            <person name="Higgins S."/>
            <person name="Loffler F."/>
        </authorList>
    </citation>
    <scope>NUCLEOTIDE SEQUENCE</scope>
</reference>
<feature type="domain" description="Barstar (barnase inhibitor)" evidence="1">
    <location>
        <begin position="7"/>
        <end position="85"/>
    </location>
</feature>
<dbReference type="InterPro" id="IPR000468">
    <property type="entry name" value="Barstar"/>
</dbReference>
<dbReference type="SUPFAM" id="SSF52038">
    <property type="entry name" value="Barstar-related"/>
    <property type="match status" value="1"/>
</dbReference>
<gene>
    <name evidence="2" type="ORF">SDC9_156944</name>
</gene>
<accession>A0A645FB21</accession>
<dbReference type="Gene3D" id="3.30.370.10">
    <property type="entry name" value="Barstar-like"/>
    <property type="match status" value="1"/>
</dbReference>
<comment type="caution">
    <text evidence="2">The sequence shown here is derived from an EMBL/GenBank/DDBJ whole genome shotgun (WGS) entry which is preliminary data.</text>
</comment>
<proteinExistence type="predicted"/>
<name>A0A645FB21_9ZZZZ</name>
<dbReference type="Pfam" id="PF01337">
    <property type="entry name" value="Barstar"/>
    <property type="match status" value="1"/>
</dbReference>
<dbReference type="AlphaFoldDB" id="A0A645FB21"/>
<protein>
    <recommendedName>
        <fullName evidence="1">Barstar (barnase inhibitor) domain-containing protein</fullName>
    </recommendedName>
</protein>
<evidence type="ECO:0000259" key="1">
    <source>
        <dbReference type="Pfam" id="PF01337"/>
    </source>
</evidence>
<organism evidence="2">
    <name type="scientific">bioreactor metagenome</name>
    <dbReference type="NCBI Taxonomy" id="1076179"/>
    <lineage>
        <taxon>unclassified sequences</taxon>
        <taxon>metagenomes</taxon>
        <taxon>ecological metagenomes</taxon>
    </lineage>
</organism>
<dbReference type="InterPro" id="IPR035905">
    <property type="entry name" value="Barstar-like_sf"/>
</dbReference>
<dbReference type="EMBL" id="VSSQ01055781">
    <property type="protein sequence ID" value="MPN09653.1"/>
    <property type="molecule type" value="Genomic_DNA"/>
</dbReference>
<sequence length="95" mass="11108">MKHEKRLTLNARRMDTREHAHAHLKERLRLPEWYGGNLDALNDCLGEIGEPTRIILRFTPKLIQSLGDYGVKLIRVLEQAPEENTNLHVTLKDWL</sequence>